<feature type="transmembrane region" description="Helical" evidence="5">
    <location>
        <begin position="85"/>
        <end position="105"/>
    </location>
</feature>
<evidence type="ECO:0000256" key="4">
    <source>
        <dbReference type="ARBA" id="ARBA00023136"/>
    </source>
</evidence>
<dbReference type="InterPro" id="IPR007300">
    <property type="entry name" value="CidB/LrgB"/>
</dbReference>
<dbReference type="EMBL" id="BORB01000004">
    <property type="protein sequence ID" value="GIN56378.1"/>
    <property type="molecule type" value="Genomic_DNA"/>
</dbReference>
<organism evidence="6 7">
    <name type="scientific">Lederbergia ruris</name>
    <dbReference type="NCBI Taxonomy" id="217495"/>
    <lineage>
        <taxon>Bacteria</taxon>
        <taxon>Bacillati</taxon>
        <taxon>Bacillota</taxon>
        <taxon>Bacilli</taxon>
        <taxon>Bacillales</taxon>
        <taxon>Bacillaceae</taxon>
        <taxon>Lederbergia</taxon>
    </lineage>
</organism>
<gene>
    <name evidence="6" type="primary">ywbG</name>
    <name evidence="6" type="ORF">J8TS2_06970</name>
</gene>
<evidence type="ECO:0000313" key="7">
    <source>
        <dbReference type="Proteomes" id="UP000679950"/>
    </source>
</evidence>
<dbReference type="Pfam" id="PF04172">
    <property type="entry name" value="LrgB"/>
    <property type="match status" value="1"/>
</dbReference>
<feature type="transmembrane region" description="Helical" evidence="5">
    <location>
        <begin position="200"/>
        <end position="221"/>
    </location>
</feature>
<sequence>MLTPLFLLLTISAYWGAKWCYQKTKKSYLTPLLIAPLVIIAVLFLFQIEYTTYHQGAQWLTKILQPATVALAIPLYRYFPILKKHLPAIVLSVSLGSILSIFVSFSMASLVHLNKTLIPSILPYSITTPIAMSASEKLGGVPAITAVFVIMTGIFGMIFGPWVIRLFRLRSDIAKGILLGTSSHGSGTAKALELSPISGAVSSVCMVLAALLTFWLSPWVYLNLVN</sequence>
<keyword evidence="3 5" id="KW-1133">Transmembrane helix</keyword>
<dbReference type="Proteomes" id="UP000679950">
    <property type="component" value="Unassembled WGS sequence"/>
</dbReference>
<feature type="transmembrane region" description="Helical" evidence="5">
    <location>
        <begin position="29"/>
        <end position="47"/>
    </location>
</feature>
<dbReference type="RefSeq" id="WP_212965510.1">
    <property type="nucleotide sequence ID" value="NZ_BORB01000004.1"/>
</dbReference>
<evidence type="ECO:0000256" key="5">
    <source>
        <dbReference type="SAM" id="Phobius"/>
    </source>
</evidence>
<dbReference type="PANTHER" id="PTHR30249:SF3">
    <property type="entry name" value="MUREIN HYDROLASE EXPORT REGULATOR"/>
    <property type="match status" value="1"/>
</dbReference>
<keyword evidence="7" id="KW-1185">Reference proteome</keyword>
<comment type="caution">
    <text evidence="6">The sequence shown here is derived from an EMBL/GenBank/DDBJ whole genome shotgun (WGS) entry which is preliminary data.</text>
</comment>
<evidence type="ECO:0000256" key="2">
    <source>
        <dbReference type="ARBA" id="ARBA00022692"/>
    </source>
</evidence>
<dbReference type="PANTHER" id="PTHR30249">
    <property type="entry name" value="PUTATIVE SEROTONIN TRANSPORTER"/>
    <property type="match status" value="1"/>
</dbReference>
<name>A0ABQ4KEJ8_9BACI</name>
<feature type="transmembrane region" description="Helical" evidence="5">
    <location>
        <begin position="141"/>
        <end position="164"/>
    </location>
</feature>
<evidence type="ECO:0000313" key="6">
    <source>
        <dbReference type="EMBL" id="GIN56378.1"/>
    </source>
</evidence>
<accession>A0ABQ4KEJ8</accession>
<evidence type="ECO:0000256" key="3">
    <source>
        <dbReference type="ARBA" id="ARBA00022989"/>
    </source>
</evidence>
<proteinExistence type="predicted"/>
<comment type="subcellular location">
    <subcellularLocation>
        <location evidence="1">Membrane</location>
        <topology evidence="1">Multi-pass membrane protein</topology>
    </subcellularLocation>
</comment>
<keyword evidence="4 5" id="KW-0472">Membrane</keyword>
<evidence type="ECO:0000256" key="1">
    <source>
        <dbReference type="ARBA" id="ARBA00004141"/>
    </source>
</evidence>
<feature type="transmembrane region" description="Helical" evidence="5">
    <location>
        <begin position="59"/>
        <end position="79"/>
    </location>
</feature>
<protein>
    <submittedName>
        <fullName evidence="6">Uncharacterized protein</fullName>
    </submittedName>
</protein>
<keyword evidence="2 5" id="KW-0812">Transmembrane</keyword>
<reference evidence="6 7" key="1">
    <citation type="submission" date="2021-03" db="EMBL/GenBank/DDBJ databases">
        <title>Antimicrobial resistance genes in bacteria isolated from Japanese honey, and their potential for conferring macrolide and lincosamide resistance in the American foulbrood pathogen Paenibacillus larvae.</title>
        <authorList>
            <person name="Okamoto M."/>
            <person name="Kumagai M."/>
            <person name="Kanamori H."/>
            <person name="Takamatsu D."/>
        </authorList>
    </citation>
    <scope>NUCLEOTIDE SEQUENCE [LARGE SCALE GENOMIC DNA]</scope>
    <source>
        <strain evidence="6 7">J8TS2</strain>
    </source>
</reference>